<dbReference type="InterPro" id="IPR004211">
    <property type="entry name" value="Endonuclease_7"/>
</dbReference>
<keyword evidence="1" id="KW-0378">Hydrolase</keyword>
<keyword evidence="1" id="KW-0255">Endonuclease</keyword>
<dbReference type="SUPFAM" id="SSF54060">
    <property type="entry name" value="His-Me finger endonucleases"/>
    <property type="match status" value="1"/>
</dbReference>
<evidence type="ECO:0000313" key="2">
    <source>
        <dbReference type="EMBL" id="QJI03310.1"/>
    </source>
</evidence>
<dbReference type="EMBL" id="MT145077">
    <property type="protein sequence ID" value="QJI03310.1"/>
    <property type="molecule type" value="Genomic_DNA"/>
</dbReference>
<dbReference type="Pfam" id="PF02945">
    <property type="entry name" value="Endonuclease_7"/>
    <property type="match status" value="1"/>
</dbReference>
<keyword evidence="1" id="KW-0540">Nuclease</keyword>
<organism evidence="1">
    <name type="scientific">viral metagenome</name>
    <dbReference type="NCBI Taxonomy" id="1070528"/>
    <lineage>
        <taxon>unclassified sequences</taxon>
        <taxon>metagenomes</taxon>
        <taxon>organismal metagenomes</taxon>
    </lineage>
</organism>
<protein>
    <submittedName>
        <fullName evidence="1">Putative recombination endonuclease VII</fullName>
    </submittedName>
</protein>
<name>A0A6H1ZY46_9ZZZZ</name>
<gene>
    <name evidence="1" type="ORF">TM448A02752_0011</name>
    <name evidence="2" type="ORF">TM448B04438_0003</name>
</gene>
<dbReference type="Gene3D" id="3.40.1800.10">
    <property type="entry name" value="His-Me finger endonucleases"/>
    <property type="match status" value="1"/>
</dbReference>
<proteinExistence type="predicted"/>
<accession>A0A6H1ZY46</accession>
<evidence type="ECO:0000313" key="1">
    <source>
        <dbReference type="EMBL" id="QJA52494.1"/>
    </source>
</evidence>
<dbReference type="InterPro" id="IPR044925">
    <property type="entry name" value="His-Me_finger_sf"/>
</dbReference>
<dbReference type="InterPro" id="IPR038563">
    <property type="entry name" value="Endonuclease_7_sf"/>
</dbReference>
<reference evidence="1" key="1">
    <citation type="submission" date="2020-03" db="EMBL/GenBank/DDBJ databases">
        <title>The deep terrestrial virosphere.</title>
        <authorList>
            <person name="Holmfeldt K."/>
            <person name="Nilsson E."/>
            <person name="Simone D."/>
            <person name="Lopez-Fernandez M."/>
            <person name="Wu X."/>
            <person name="de Brujin I."/>
            <person name="Lundin D."/>
            <person name="Andersson A."/>
            <person name="Bertilsson S."/>
            <person name="Dopson M."/>
        </authorList>
    </citation>
    <scope>NUCLEOTIDE SEQUENCE</scope>
    <source>
        <strain evidence="1">TM448A02752</strain>
        <strain evidence="2">TM448B04438</strain>
    </source>
</reference>
<dbReference type="GO" id="GO:0004519">
    <property type="term" value="F:endonuclease activity"/>
    <property type="evidence" value="ECO:0007669"/>
    <property type="project" value="UniProtKB-KW"/>
</dbReference>
<dbReference type="EMBL" id="MT144344">
    <property type="protein sequence ID" value="QJA52494.1"/>
    <property type="molecule type" value="Genomic_DNA"/>
</dbReference>
<dbReference type="AlphaFoldDB" id="A0A6H1ZY46"/>
<sequence>MGRIVKYNRDKHLKKKYGISIKQYNKLLKQQKKCCAICGKHQKNEKRNFAVDHNHKTKFIRGILCTYCNSRLLKYLYDAKKRAIGLIKYLQNAVDNDKDWKVS</sequence>